<dbReference type="AlphaFoldDB" id="A0A7W8QDA8"/>
<accession>A0A7W8QDA8</accession>
<gene>
    <name evidence="1" type="ORF">HDG40_006514</name>
</gene>
<dbReference type="EMBL" id="JACHDD010000012">
    <property type="protein sequence ID" value="MBB5428327.1"/>
    <property type="molecule type" value="Genomic_DNA"/>
</dbReference>
<sequence length="86" mass="9626">MTDNNELAGSSEYVPESLRTLAVYLERSLDNATSIVMMLAHPRCLHRVSGRPGRFAGRPEADWHDYNPGRKRNPCINFIGSEHDAG</sequence>
<organism evidence="1 2">
    <name type="scientific">Paraburkholderia atlantica</name>
    <dbReference type="NCBI Taxonomy" id="2654982"/>
    <lineage>
        <taxon>Bacteria</taxon>
        <taxon>Pseudomonadati</taxon>
        <taxon>Pseudomonadota</taxon>
        <taxon>Betaproteobacteria</taxon>
        <taxon>Burkholderiales</taxon>
        <taxon>Burkholderiaceae</taxon>
        <taxon>Paraburkholderia</taxon>
    </lineage>
</organism>
<reference evidence="1 2" key="1">
    <citation type="submission" date="2020-08" db="EMBL/GenBank/DDBJ databases">
        <title>Genomic Encyclopedia of Type Strains, Phase IV (KMG-V): Genome sequencing to study the core and pangenomes of soil and plant-associated prokaryotes.</title>
        <authorList>
            <person name="Whitman W."/>
        </authorList>
    </citation>
    <scope>NUCLEOTIDE SEQUENCE [LARGE SCALE GENOMIC DNA]</scope>
    <source>
        <strain evidence="1 2">JPY158</strain>
    </source>
</reference>
<name>A0A7W8QDA8_PARAM</name>
<evidence type="ECO:0000313" key="2">
    <source>
        <dbReference type="Proteomes" id="UP000592780"/>
    </source>
</evidence>
<dbReference type="Proteomes" id="UP000592780">
    <property type="component" value="Unassembled WGS sequence"/>
</dbReference>
<proteinExistence type="predicted"/>
<protein>
    <submittedName>
        <fullName evidence="1">Uncharacterized protein</fullName>
    </submittedName>
</protein>
<comment type="caution">
    <text evidence="1">The sequence shown here is derived from an EMBL/GenBank/DDBJ whole genome shotgun (WGS) entry which is preliminary data.</text>
</comment>
<evidence type="ECO:0000313" key="1">
    <source>
        <dbReference type="EMBL" id="MBB5428327.1"/>
    </source>
</evidence>
<keyword evidence="2" id="KW-1185">Reference proteome</keyword>